<reference evidence="2" key="1">
    <citation type="journal article" date="2011" name="Genome Biol.">
        <title>Comparative genomics of the social amoebae Dictyostelium discoideum and Dictyostelium purpureum.</title>
        <authorList>
            <consortium name="US DOE Joint Genome Institute (JGI-PGF)"/>
            <person name="Sucgang R."/>
            <person name="Kuo A."/>
            <person name="Tian X."/>
            <person name="Salerno W."/>
            <person name="Parikh A."/>
            <person name="Feasley C.L."/>
            <person name="Dalin E."/>
            <person name="Tu H."/>
            <person name="Huang E."/>
            <person name="Barry K."/>
            <person name="Lindquist E."/>
            <person name="Shapiro H."/>
            <person name="Bruce D."/>
            <person name="Schmutz J."/>
            <person name="Salamov A."/>
            <person name="Fey P."/>
            <person name="Gaudet P."/>
            <person name="Anjard C."/>
            <person name="Babu M.M."/>
            <person name="Basu S."/>
            <person name="Bushmanova Y."/>
            <person name="van der Wel H."/>
            <person name="Katoh-Kurasawa M."/>
            <person name="Dinh C."/>
            <person name="Coutinho P.M."/>
            <person name="Saito T."/>
            <person name="Elias M."/>
            <person name="Schaap P."/>
            <person name="Kay R.R."/>
            <person name="Henrissat B."/>
            <person name="Eichinger L."/>
            <person name="Rivero F."/>
            <person name="Putnam N.H."/>
            <person name="West C.M."/>
            <person name="Loomis W.F."/>
            <person name="Chisholm R.L."/>
            <person name="Shaulsky G."/>
            <person name="Strassmann J.E."/>
            <person name="Queller D.C."/>
            <person name="Kuspa A."/>
            <person name="Grigoriev I.V."/>
        </authorList>
    </citation>
    <scope>NUCLEOTIDE SEQUENCE [LARGE SCALE GENOMIC DNA]</scope>
    <source>
        <strain evidence="2">QSDP1</strain>
    </source>
</reference>
<dbReference type="Proteomes" id="UP000001064">
    <property type="component" value="Unassembled WGS sequence"/>
</dbReference>
<name>F0ZI91_DICPU</name>
<evidence type="ECO:0000313" key="1">
    <source>
        <dbReference type="EMBL" id="EGC36336.1"/>
    </source>
</evidence>
<evidence type="ECO:0000313" key="2">
    <source>
        <dbReference type="Proteomes" id="UP000001064"/>
    </source>
</evidence>
<dbReference type="VEuPathDB" id="AmoebaDB:DICPUDRAFT_77994"/>
<dbReference type="InParanoid" id="F0ZI91"/>
<keyword evidence="2" id="KW-1185">Reference proteome</keyword>
<dbReference type="KEGG" id="dpp:DICPUDRAFT_77994"/>
<dbReference type="AlphaFoldDB" id="F0ZI91"/>
<dbReference type="GeneID" id="10500774"/>
<sequence>MGKSLYLRQDEIQAKLKSRESTARIDSLKNSENEQINTDVDMANIGAKYYKELYQERTSNKEIHIELLSKFYKNRINTLMPILLKLFNHQSKQIELIQNTI</sequence>
<gene>
    <name evidence="1" type="ORF">DICPUDRAFT_77994</name>
</gene>
<organism evidence="1 2">
    <name type="scientific">Dictyostelium purpureum</name>
    <name type="common">Slime mold</name>
    <dbReference type="NCBI Taxonomy" id="5786"/>
    <lineage>
        <taxon>Eukaryota</taxon>
        <taxon>Amoebozoa</taxon>
        <taxon>Evosea</taxon>
        <taxon>Eumycetozoa</taxon>
        <taxon>Dictyostelia</taxon>
        <taxon>Dictyosteliales</taxon>
        <taxon>Dictyosteliaceae</taxon>
        <taxon>Dictyostelium</taxon>
    </lineage>
</organism>
<dbReference type="EMBL" id="GL871030">
    <property type="protein sequence ID" value="EGC36336.1"/>
    <property type="molecule type" value="Genomic_DNA"/>
</dbReference>
<dbReference type="RefSeq" id="XP_003287151.1">
    <property type="nucleotide sequence ID" value="XM_003287103.1"/>
</dbReference>
<protein>
    <submittedName>
        <fullName evidence="1">Uncharacterized protein</fullName>
    </submittedName>
</protein>
<accession>F0ZI91</accession>
<proteinExistence type="predicted"/>